<evidence type="ECO:0000256" key="1">
    <source>
        <dbReference type="SAM" id="Phobius"/>
    </source>
</evidence>
<accession>A0ABU7I759</accession>
<dbReference type="RefSeq" id="WP_330107659.1">
    <property type="nucleotide sequence ID" value="NZ_JAZDQT010000001.1"/>
</dbReference>
<keyword evidence="3" id="KW-1185">Reference proteome</keyword>
<reference evidence="2 3" key="1">
    <citation type="submission" date="2024-01" db="EMBL/GenBank/DDBJ databases">
        <title>Pedobacter sp. nov., isolated from fresh soil.</title>
        <authorList>
            <person name="Le N.T.T."/>
        </authorList>
    </citation>
    <scope>NUCLEOTIDE SEQUENCE [LARGE SCALE GENOMIC DNA]</scope>
    <source>
        <strain evidence="2 3">KR3-3</strain>
    </source>
</reference>
<evidence type="ECO:0000313" key="3">
    <source>
        <dbReference type="Proteomes" id="UP001336835"/>
    </source>
</evidence>
<keyword evidence="1" id="KW-0812">Transmembrane</keyword>
<dbReference type="Proteomes" id="UP001336835">
    <property type="component" value="Unassembled WGS sequence"/>
</dbReference>
<comment type="caution">
    <text evidence="2">The sequence shown here is derived from an EMBL/GenBank/DDBJ whole genome shotgun (WGS) entry which is preliminary data.</text>
</comment>
<keyword evidence="1" id="KW-1133">Transmembrane helix</keyword>
<feature type="transmembrane region" description="Helical" evidence="1">
    <location>
        <begin position="12"/>
        <end position="33"/>
    </location>
</feature>
<proteinExistence type="predicted"/>
<evidence type="ECO:0000313" key="2">
    <source>
        <dbReference type="EMBL" id="MEE1945313.1"/>
    </source>
</evidence>
<sequence length="90" mass="10339">MQEKIKAVKNNVWIGMAIGVLAPLMPGLLVWYLMQHVKALQHADLLLIGCVAINAFLMNYFFKINKENIGRGILSMTFLWAFAFFFYKVL</sequence>
<gene>
    <name evidence="2" type="ORF">VRU48_09350</name>
</gene>
<dbReference type="EMBL" id="JAZDQT010000001">
    <property type="protein sequence ID" value="MEE1945313.1"/>
    <property type="molecule type" value="Genomic_DNA"/>
</dbReference>
<name>A0ABU7I759_9SPHI</name>
<keyword evidence="1" id="KW-0472">Membrane</keyword>
<organism evidence="2 3">
    <name type="scientific">Pedobacter albus</name>
    <dbReference type="NCBI Taxonomy" id="3113905"/>
    <lineage>
        <taxon>Bacteria</taxon>
        <taxon>Pseudomonadati</taxon>
        <taxon>Bacteroidota</taxon>
        <taxon>Sphingobacteriia</taxon>
        <taxon>Sphingobacteriales</taxon>
        <taxon>Sphingobacteriaceae</taxon>
        <taxon>Pedobacter</taxon>
    </lineage>
</organism>
<protein>
    <submittedName>
        <fullName evidence="2">Stationary phase survival protein SurE</fullName>
    </submittedName>
</protein>
<feature type="transmembrane region" description="Helical" evidence="1">
    <location>
        <begin position="69"/>
        <end position="87"/>
    </location>
</feature>
<feature type="transmembrane region" description="Helical" evidence="1">
    <location>
        <begin position="45"/>
        <end position="62"/>
    </location>
</feature>